<dbReference type="OrthoDB" id="9807553at2"/>
<feature type="active site" description="Proton donor" evidence="8">
    <location>
        <position position="41"/>
    </location>
</feature>
<keyword evidence="3 8" id="KW-0479">Metal-binding</keyword>
<dbReference type="GO" id="GO:0044208">
    <property type="term" value="P:'de novo' AMP biosynthetic process"/>
    <property type="evidence" value="ECO:0007669"/>
    <property type="project" value="UniProtKB-UniRule"/>
</dbReference>
<accession>A0A0K2GHK8</accession>
<feature type="active site" evidence="9">
    <location>
        <position position="140"/>
    </location>
</feature>
<keyword evidence="2 8" id="KW-0436">Ligase</keyword>
<evidence type="ECO:0000256" key="8">
    <source>
        <dbReference type="HAMAP-Rule" id="MF_00011"/>
    </source>
</evidence>
<evidence type="ECO:0000256" key="1">
    <source>
        <dbReference type="ARBA" id="ARBA00011738"/>
    </source>
</evidence>
<feature type="binding site" description="in other chain" evidence="8">
    <location>
        <position position="303"/>
    </location>
    <ligand>
        <name>IMP</name>
        <dbReference type="ChEBI" id="CHEBI:58053"/>
        <note>ligand shared between dimeric partners</note>
    </ligand>
</feature>
<dbReference type="STRING" id="42253.NITMOv2_4054"/>
<name>A0A0K2GHK8_NITMO</name>
<dbReference type="NCBIfam" id="NF002223">
    <property type="entry name" value="PRK01117.1"/>
    <property type="match status" value="1"/>
</dbReference>
<dbReference type="CDD" id="cd03108">
    <property type="entry name" value="AdSS"/>
    <property type="match status" value="1"/>
</dbReference>
<feature type="binding site" evidence="8">
    <location>
        <position position="143"/>
    </location>
    <ligand>
        <name>IMP</name>
        <dbReference type="ChEBI" id="CHEBI:58053"/>
        <note>ligand shared between dimeric partners</note>
    </ligand>
</feature>
<evidence type="ECO:0000256" key="5">
    <source>
        <dbReference type="ARBA" id="ARBA00022755"/>
    </source>
</evidence>
<dbReference type="InterPro" id="IPR027417">
    <property type="entry name" value="P-loop_NTPase"/>
</dbReference>
<evidence type="ECO:0000313" key="11">
    <source>
        <dbReference type="EMBL" id="ALA60438.1"/>
    </source>
</evidence>
<dbReference type="PATRIC" id="fig|42253.5.peg.4002"/>
<dbReference type="Gene3D" id="3.90.170.10">
    <property type="entry name" value="Adenylosuccinate Synthetase, subunit A, domain 3"/>
    <property type="match status" value="1"/>
</dbReference>
<keyword evidence="12" id="KW-1185">Reference proteome</keyword>
<dbReference type="FunFam" id="1.10.300.10:FF:000001">
    <property type="entry name" value="Adenylosuccinate synthetase"/>
    <property type="match status" value="1"/>
</dbReference>
<dbReference type="SMART" id="SM00788">
    <property type="entry name" value="Adenylsucc_synt"/>
    <property type="match status" value="1"/>
</dbReference>
<evidence type="ECO:0000256" key="6">
    <source>
        <dbReference type="ARBA" id="ARBA00022842"/>
    </source>
</evidence>
<comment type="cofactor">
    <cofactor evidence="8">
        <name>Mg(2+)</name>
        <dbReference type="ChEBI" id="CHEBI:18420"/>
    </cofactor>
    <text evidence="8">Binds 1 Mg(2+) ion per subunit.</text>
</comment>
<dbReference type="PROSITE" id="PS01266">
    <property type="entry name" value="ADENYLOSUCCIN_SYN_1"/>
    <property type="match status" value="1"/>
</dbReference>
<evidence type="ECO:0000256" key="3">
    <source>
        <dbReference type="ARBA" id="ARBA00022723"/>
    </source>
</evidence>
<dbReference type="Gene3D" id="3.40.440.10">
    <property type="entry name" value="Adenylosuccinate Synthetase, subunit A, domain 1"/>
    <property type="match status" value="1"/>
</dbReference>
<dbReference type="InterPro" id="IPR042109">
    <property type="entry name" value="Adenylosuccinate_synth_dom1"/>
</dbReference>
<dbReference type="GO" id="GO:0005525">
    <property type="term" value="F:GTP binding"/>
    <property type="evidence" value="ECO:0007669"/>
    <property type="project" value="UniProtKB-UniRule"/>
</dbReference>
<evidence type="ECO:0000313" key="12">
    <source>
        <dbReference type="Proteomes" id="UP000069205"/>
    </source>
</evidence>
<dbReference type="InterPro" id="IPR033128">
    <property type="entry name" value="Adenylosuccin_syn_Lys_AS"/>
</dbReference>
<evidence type="ECO:0000256" key="4">
    <source>
        <dbReference type="ARBA" id="ARBA00022741"/>
    </source>
</evidence>
<feature type="binding site" description="in other chain" evidence="8">
    <location>
        <begin position="38"/>
        <end position="41"/>
    </location>
    <ligand>
        <name>IMP</name>
        <dbReference type="ChEBI" id="CHEBI:58053"/>
        <note>ligand shared between dimeric partners</note>
    </ligand>
</feature>
<dbReference type="GO" id="GO:0004019">
    <property type="term" value="F:adenylosuccinate synthase activity"/>
    <property type="evidence" value="ECO:0007669"/>
    <property type="project" value="UniProtKB-UniRule"/>
</dbReference>
<comment type="similarity">
    <text evidence="8 10">Belongs to the adenylosuccinate synthetase family.</text>
</comment>
<dbReference type="InterPro" id="IPR042110">
    <property type="entry name" value="Adenylosuccinate_synth_dom2"/>
</dbReference>
<feature type="binding site" evidence="8">
    <location>
        <position position="40"/>
    </location>
    <ligand>
        <name>Mg(2+)</name>
        <dbReference type="ChEBI" id="CHEBI:18420"/>
    </ligand>
</feature>
<feature type="binding site" evidence="8">
    <location>
        <begin position="299"/>
        <end position="305"/>
    </location>
    <ligand>
        <name>substrate</name>
    </ligand>
</feature>
<keyword evidence="5 8" id="KW-0658">Purine biosynthesis</keyword>
<sequence>MGNLVIIGAQWGDEGKGKIVDILARDADIVVRYQGGSNAGHTVINERGTYIFHLIPSGILYRGTICVIGNGVVVDPGALIEEMDQLQTKGIAIGKNFAVSQRAHLILPYHKAIDRASEQSKGSRKIGTTGRGIGPSYADKMARIGIRMGDLLNPPLFRKKLEENLVEMNWFLERLYKVETFQVDKVYAQYMGYAERLKSHIVDTTTLLNRAIGKHKTVLFEGAQGTHLDVDFGTYPYVTSSSSSAGGACTGTGVGPTMIDAVMGIAKAYSTRVGSGPFPTELSDDVGQGLQERGREFGSTTGRARRCGWFDGVVVRHATQVNGLTSLAVTKLDVLDGCQELKLCTGYTYRGALYKEMPADLDVLTGCEPVYQRMKGWSASTTGATTYKQLPAEAKRYLARIEELAGCRIDMISTGSKRAETIVLRNPLKCSIRRSKHR</sequence>
<dbReference type="NCBIfam" id="TIGR00184">
    <property type="entry name" value="purA"/>
    <property type="match status" value="1"/>
</dbReference>
<dbReference type="InterPro" id="IPR001114">
    <property type="entry name" value="Adenylosuccinate_synthetase"/>
</dbReference>
<feature type="binding site" description="in other chain" evidence="8">
    <location>
        <position position="129"/>
    </location>
    <ligand>
        <name>IMP</name>
        <dbReference type="ChEBI" id="CHEBI:58053"/>
        <note>ligand shared between dimeric partners</note>
    </ligand>
</feature>
<dbReference type="FunFam" id="3.90.170.10:FF:000001">
    <property type="entry name" value="Adenylosuccinate synthetase"/>
    <property type="match status" value="1"/>
</dbReference>
<protein>
    <recommendedName>
        <fullName evidence="8 10">Adenylosuccinate synthetase</fullName>
        <shortName evidence="8">AMPSase</shortName>
        <shortName evidence="8">AdSS</shortName>
        <ecNumber evidence="8 10">6.3.4.4</ecNumber>
    </recommendedName>
    <alternativeName>
        <fullName evidence="8">IMP--aspartate ligase</fullName>
    </alternativeName>
</protein>
<feature type="binding site" description="in other chain" evidence="8">
    <location>
        <begin position="13"/>
        <end position="16"/>
    </location>
    <ligand>
        <name>IMP</name>
        <dbReference type="ChEBI" id="CHEBI:58053"/>
        <note>ligand shared between dimeric partners</note>
    </ligand>
</feature>
<keyword evidence="4 8" id="KW-0547">Nucleotide-binding</keyword>
<dbReference type="EC" id="6.3.4.4" evidence="8 10"/>
<evidence type="ECO:0000256" key="9">
    <source>
        <dbReference type="PROSITE-ProRule" id="PRU10134"/>
    </source>
</evidence>
<feature type="binding site" description="in other chain" evidence="8">
    <location>
        <position position="239"/>
    </location>
    <ligand>
        <name>IMP</name>
        <dbReference type="ChEBI" id="CHEBI:58053"/>
        <note>ligand shared between dimeric partners</note>
    </ligand>
</feature>
<feature type="binding site" evidence="8">
    <location>
        <begin position="413"/>
        <end position="415"/>
    </location>
    <ligand>
        <name>GTP</name>
        <dbReference type="ChEBI" id="CHEBI:37565"/>
    </ligand>
</feature>
<evidence type="ECO:0000256" key="10">
    <source>
        <dbReference type="RuleBase" id="RU000520"/>
    </source>
</evidence>
<dbReference type="EMBL" id="CP011801">
    <property type="protein sequence ID" value="ALA60438.1"/>
    <property type="molecule type" value="Genomic_DNA"/>
</dbReference>
<dbReference type="GO" id="GO:0046040">
    <property type="term" value="P:IMP metabolic process"/>
    <property type="evidence" value="ECO:0007669"/>
    <property type="project" value="TreeGrafter"/>
</dbReference>
<feature type="binding site" evidence="8">
    <location>
        <begin position="12"/>
        <end position="18"/>
    </location>
    <ligand>
        <name>GTP</name>
        <dbReference type="ChEBI" id="CHEBI:37565"/>
    </ligand>
</feature>
<dbReference type="RefSeq" id="WP_053381298.1">
    <property type="nucleotide sequence ID" value="NZ_CP011801.1"/>
</dbReference>
<dbReference type="HAMAP" id="MF_00011">
    <property type="entry name" value="Adenylosucc_synth"/>
    <property type="match status" value="1"/>
</dbReference>
<comment type="pathway">
    <text evidence="8 10">Purine metabolism; AMP biosynthesis via de novo pathway; AMP from IMP: step 1/2.</text>
</comment>
<keyword evidence="7 8" id="KW-0342">GTP-binding</keyword>
<feature type="binding site" evidence="8">
    <location>
        <begin position="331"/>
        <end position="333"/>
    </location>
    <ligand>
        <name>GTP</name>
        <dbReference type="ChEBI" id="CHEBI:37565"/>
    </ligand>
</feature>
<evidence type="ECO:0000256" key="2">
    <source>
        <dbReference type="ARBA" id="ARBA00022598"/>
    </source>
</evidence>
<comment type="subcellular location">
    <subcellularLocation>
        <location evidence="8">Cytoplasm</location>
    </subcellularLocation>
</comment>
<dbReference type="Proteomes" id="UP000069205">
    <property type="component" value="Chromosome"/>
</dbReference>
<dbReference type="PANTHER" id="PTHR11846">
    <property type="entry name" value="ADENYLOSUCCINATE SYNTHETASE"/>
    <property type="match status" value="1"/>
</dbReference>
<keyword evidence="8" id="KW-0963">Cytoplasm</keyword>
<dbReference type="Pfam" id="PF00709">
    <property type="entry name" value="Adenylsucc_synt"/>
    <property type="match status" value="1"/>
</dbReference>
<feature type="binding site" evidence="8">
    <location>
        <begin position="40"/>
        <end position="42"/>
    </location>
    <ligand>
        <name>GTP</name>
        <dbReference type="ChEBI" id="CHEBI:37565"/>
    </ligand>
</feature>
<dbReference type="Gene3D" id="1.10.300.10">
    <property type="entry name" value="Adenylosuccinate Synthetase, subunit A, domain 2"/>
    <property type="match status" value="1"/>
</dbReference>
<feature type="binding site" evidence="8">
    <location>
        <position position="13"/>
    </location>
    <ligand>
        <name>Mg(2+)</name>
        <dbReference type="ChEBI" id="CHEBI:18420"/>
    </ligand>
</feature>
<evidence type="ECO:0000256" key="7">
    <source>
        <dbReference type="ARBA" id="ARBA00023134"/>
    </source>
</evidence>
<dbReference type="PROSITE" id="PS00513">
    <property type="entry name" value="ADENYLOSUCCIN_SYN_2"/>
    <property type="match status" value="1"/>
</dbReference>
<proteinExistence type="inferred from homology"/>
<comment type="function">
    <text evidence="8">Plays an important role in the de novo pathway of purine nucleotide biosynthesis. Catalyzes the first committed step in the biosynthesis of AMP from IMP.</text>
</comment>
<feature type="active site" description="Proton acceptor" evidence="8">
    <location>
        <position position="13"/>
    </location>
</feature>
<dbReference type="GO" id="GO:0005737">
    <property type="term" value="C:cytoplasm"/>
    <property type="evidence" value="ECO:0007669"/>
    <property type="project" value="UniProtKB-SubCell"/>
</dbReference>
<dbReference type="SUPFAM" id="SSF52540">
    <property type="entry name" value="P-loop containing nucleoside triphosphate hydrolases"/>
    <property type="match status" value="1"/>
</dbReference>
<organism evidence="11 12">
    <name type="scientific">Nitrospira moscoviensis</name>
    <dbReference type="NCBI Taxonomy" id="42253"/>
    <lineage>
        <taxon>Bacteria</taxon>
        <taxon>Pseudomonadati</taxon>
        <taxon>Nitrospirota</taxon>
        <taxon>Nitrospiria</taxon>
        <taxon>Nitrospirales</taxon>
        <taxon>Nitrospiraceae</taxon>
        <taxon>Nitrospira</taxon>
    </lineage>
</organism>
<comment type="subunit">
    <text evidence="1 8">Homodimer.</text>
</comment>
<dbReference type="KEGG" id="nmv:NITMOv2_4054"/>
<feature type="binding site" description="in other chain" evidence="8">
    <location>
        <position position="224"/>
    </location>
    <ligand>
        <name>IMP</name>
        <dbReference type="ChEBI" id="CHEBI:58053"/>
        <note>ligand shared between dimeric partners</note>
    </ligand>
</feature>
<feature type="binding site" evidence="8">
    <location>
        <position position="305"/>
    </location>
    <ligand>
        <name>GTP</name>
        <dbReference type="ChEBI" id="CHEBI:37565"/>
    </ligand>
</feature>
<dbReference type="UniPathway" id="UPA00075">
    <property type="reaction ID" value="UER00335"/>
</dbReference>
<dbReference type="InterPro" id="IPR018220">
    <property type="entry name" value="Adenylosuccin_syn_GTP-bd"/>
</dbReference>
<keyword evidence="6 8" id="KW-0460">Magnesium</keyword>
<gene>
    <name evidence="8 11" type="primary">purA</name>
    <name evidence="11" type="ORF">NITMOv2_4054</name>
</gene>
<dbReference type="PANTHER" id="PTHR11846:SF0">
    <property type="entry name" value="ADENYLOSUCCINATE SYNTHETASE"/>
    <property type="match status" value="1"/>
</dbReference>
<dbReference type="GO" id="GO:0000287">
    <property type="term" value="F:magnesium ion binding"/>
    <property type="evidence" value="ECO:0007669"/>
    <property type="project" value="UniProtKB-UniRule"/>
</dbReference>
<comment type="catalytic activity">
    <reaction evidence="8 10">
        <text>IMP + L-aspartate + GTP = N(6)-(1,2-dicarboxyethyl)-AMP + GDP + phosphate + 2 H(+)</text>
        <dbReference type="Rhea" id="RHEA:15753"/>
        <dbReference type="ChEBI" id="CHEBI:15378"/>
        <dbReference type="ChEBI" id="CHEBI:29991"/>
        <dbReference type="ChEBI" id="CHEBI:37565"/>
        <dbReference type="ChEBI" id="CHEBI:43474"/>
        <dbReference type="ChEBI" id="CHEBI:57567"/>
        <dbReference type="ChEBI" id="CHEBI:58053"/>
        <dbReference type="ChEBI" id="CHEBI:58189"/>
        <dbReference type="EC" id="6.3.4.4"/>
    </reaction>
</comment>
<reference evidence="11 12" key="1">
    <citation type="journal article" date="2015" name="Proc. Natl. Acad. Sci. U.S.A.">
        <title>Expanded metabolic versatility of ubiquitous nitrite-oxidizing bacteria from the genus Nitrospira.</title>
        <authorList>
            <person name="Koch H."/>
            <person name="Lucker S."/>
            <person name="Albertsen M."/>
            <person name="Kitzinger K."/>
            <person name="Herbold C."/>
            <person name="Spieck E."/>
            <person name="Nielsen P.H."/>
            <person name="Wagner M."/>
            <person name="Daims H."/>
        </authorList>
    </citation>
    <scope>NUCLEOTIDE SEQUENCE [LARGE SCALE GENOMIC DNA]</scope>
    <source>
        <strain evidence="11 12">NSP M-1</strain>
    </source>
</reference>
<dbReference type="InterPro" id="IPR042111">
    <property type="entry name" value="Adenylosuccinate_synth_dom3"/>
</dbReference>
<dbReference type="AlphaFoldDB" id="A0A0K2GHK8"/>